<organism evidence="3 4">
    <name type="scientific">Tritrichomonas musculus</name>
    <dbReference type="NCBI Taxonomy" id="1915356"/>
    <lineage>
        <taxon>Eukaryota</taxon>
        <taxon>Metamonada</taxon>
        <taxon>Parabasalia</taxon>
        <taxon>Tritrichomonadida</taxon>
        <taxon>Tritrichomonadidae</taxon>
        <taxon>Tritrichomonas</taxon>
    </lineage>
</organism>
<feature type="transmembrane region" description="Helical" evidence="1">
    <location>
        <begin position="419"/>
        <end position="440"/>
    </location>
</feature>
<reference evidence="3 4" key="1">
    <citation type="submission" date="2024-04" db="EMBL/GenBank/DDBJ databases">
        <title>Tritrichomonas musculus Genome.</title>
        <authorList>
            <person name="Alves-Ferreira E."/>
            <person name="Grigg M."/>
            <person name="Lorenzi H."/>
            <person name="Galac M."/>
        </authorList>
    </citation>
    <scope>NUCLEOTIDE SEQUENCE [LARGE SCALE GENOMIC DNA]</scope>
    <source>
        <strain evidence="3 4">EAF2021</strain>
    </source>
</reference>
<dbReference type="EMBL" id="JAPFFF010000003">
    <property type="protein sequence ID" value="KAK8893687.1"/>
    <property type="molecule type" value="Genomic_DNA"/>
</dbReference>
<evidence type="ECO:0008006" key="5">
    <source>
        <dbReference type="Google" id="ProtNLM"/>
    </source>
</evidence>
<name>A0ABR2KTB8_9EUKA</name>
<comment type="caution">
    <text evidence="3">The sequence shown here is derived from an EMBL/GenBank/DDBJ whole genome shotgun (WGS) entry which is preliminary data.</text>
</comment>
<dbReference type="Proteomes" id="UP001470230">
    <property type="component" value="Unassembled WGS sequence"/>
</dbReference>
<feature type="chain" id="PRO_5045084941" description="Glycoprotein" evidence="2">
    <location>
        <begin position="18"/>
        <end position="448"/>
    </location>
</feature>
<evidence type="ECO:0000256" key="2">
    <source>
        <dbReference type="SAM" id="SignalP"/>
    </source>
</evidence>
<sequence>MISLSLLFFPLFSLSLKQKNFKLYSISPFLFSLSNISLTSSHHSLVSSRLFNIYSNHPVFLGVLHQSLLNLNLHSIYFKHITAPLLQGSFYRVTLNSLQFDKIHISSGNSNHCSDLININTSDCLPVFFDCNVIIRNCRIENFFPTVDNKISTTRSSVIQSYGANISIDHSSFLYCNSNSSPVLFSALSDINFLFSNFSFNYGETEGVFSMTRSTGTAKSCFFGNNEANENGVCSISESMFYFNSNAIIHNRADVNSIVFLILSNSTFNHNYFVANRIKGIFYGIVSIYDDIKISTNTSFIRCVFSLNKEIHEDSGDIESSKEFAINKQSLKLSRKDTISKNDQSVYSILYRGDDSVVLDHCVFDTPFKQSIILYDGGSLINISSVFGQSLQTPYDVFDTIPFFSSKGFKMDFDSSKSILYSILVLVFISFLITAVVYGLTRITGRFF</sequence>
<keyword evidence="4" id="KW-1185">Reference proteome</keyword>
<evidence type="ECO:0000313" key="3">
    <source>
        <dbReference type="EMBL" id="KAK8893687.1"/>
    </source>
</evidence>
<keyword evidence="1" id="KW-1133">Transmembrane helix</keyword>
<evidence type="ECO:0000313" key="4">
    <source>
        <dbReference type="Proteomes" id="UP001470230"/>
    </source>
</evidence>
<evidence type="ECO:0000256" key="1">
    <source>
        <dbReference type="SAM" id="Phobius"/>
    </source>
</evidence>
<keyword evidence="1" id="KW-0812">Transmembrane</keyword>
<keyword evidence="2" id="KW-0732">Signal</keyword>
<accession>A0ABR2KTB8</accession>
<feature type="signal peptide" evidence="2">
    <location>
        <begin position="1"/>
        <end position="17"/>
    </location>
</feature>
<gene>
    <name evidence="3" type="ORF">M9Y10_022114</name>
</gene>
<protein>
    <recommendedName>
        <fullName evidence="5">Glycoprotein</fullName>
    </recommendedName>
</protein>
<keyword evidence="1" id="KW-0472">Membrane</keyword>
<proteinExistence type="predicted"/>